<evidence type="ECO:0000256" key="1">
    <source>
        <dbReference type="SAM" id="SignalP"/>
    </source>
</evidence>
<protein>
    <submittedName>
        <fullName evidence="2">Uncharacterized protein</fullName>
    </submittedName>
</protein>
<dbReference type="Proteomes" id="UP000076552">
    <property type="component" value="Unassembled WGS sequence"/>
</dbReference>
<keyword evidence="3" id="KW-1185">Reference proteome</keyword>
<dbReference type="AlphaFoldDB" id="A0A161YIZ3"/>
<dbReference type="EMBL" id="LFIV01000052">
    <property type="protein sequence ID" value="KZL72867.1"/>
    <property type="molecule type" value="Genomic_DNA"/>
</dbReference>
<feature type="chain" id="PRO_5007829826" evidence="1">
    <location>
        <begin position="17"/>
        <end position="313"/>
    </location>
</feature>
<comment type="caution">
    <text evidence="2">The sequence shown here is derived from an EMBL/GenBank/DDBJ whole genome shotgun (WGS) entry which is preliminary data.</text>
</comment>
<accession>A0A161YIZ3</accession>
<feature type="non-terminal residue" evidence="2">
    <location>
        <position position="313"/>
    </location>
</feature>
<organism evidence="2 3">
    <name type="scientific">Colletotrichum tofieldiae</name>
    <dbReference type="NCBI Taxonomy" id="708197"/>
    <lineage>
        <taxon>Eukaryota</taxon>
        <taxon>Fungi</taxon>
        <taxon>Dikarya</taxon>
        <taxon>Ascomycota</taxon>
        <taxon>Pezizomycotina</taxon>
        <taxon>Sordariomycetes</taxon>
        <taxon>Hypocreomycetidae</taxon>
        <taxon>Glomerellales</taxon>
        <taxon>Glomerellaceae</taxon>
        <taxon>Colletotrichum</taxon>
        <taxon>Colletotrichum spaethianum species complex</taxon>
    </lineage>
</organism>
<keyword evidence="1" id="KW-0732">Signal</keyword>
<name>A0A161YIZ3_9PEZI</name>
<reference evidence="2 3" key="1">
    <citation type="submission" date="2015-06" db="EMBL/GenBank/DDBJ databases">
        <title>Survival trade-offs in plant roots during colonization by closely related pathogenic and mutualistic fungi.</title>
        <authorList>
            <person name="Hacquard S."/>
            <person name="Kracher B."/>
            <person name="Hiruma K."/>
            <person name="Weinman A."/>
            <person name="Muench P."/>
            <person name="Garrido Oter R."/>
            <person name="Ver Loren van Themaat E."/>
            <person name="Dallerey J.-F."/>
            <person name="Damm U."/>
            <person name="Henrissat B."/>
            <person name="Lespinet O."/>
            <person name="Thon M."/>
            <person name="Kemen E."/>
            <person name="McHardy A.C."/>
            <person name="Schulze-Lefert P."/>
            <person name="O'Connell R.J."/>
        </authorList>
    </citation>
    <scope>NUCLEOTIDE SEQUENCE [LARGE SCALE GENOMIC DNA]</scope>
    <source>
        <strain evidence="2 3">0861</strain>
    </source>
</reference>
<evidence type="ECO:0000313" key="3">
    <source>
        <dbReference type="Proteomes" id="UP000076552"/>
    </source>
</evidence>
<evidence type="ECO:0000313" key="2">
    <source>
        <dbReference type="EMBL" id="KZL72867.1"/>
    </source>
</evidence>
<feature type="signal peptide" evidence="1">
    <location>
        <begin position="1"/>
        <end position="16"/>
    </location>
</feature>
<gene>
    <name evidence="2" type="ORF">CT0861_04453</name>
</gene>
<sequence>MLRLLALAMIFGRSQGQPVAVSEATENAITPLFIKTVNGSGTMFEPYDAFDYPNWTPDNSLYKEMPLLEYRVTVDGKQLVYQDFNISALSLEQFKEHYMGLPQFFDADGKFIPSVEEVQAYQYSPVPLILLRDPDATLDVPTHLTKRAFPDMCFYDDRLRCSSSCTNLISRGVRQSVNNNVYGYYHYQSDAQCGTGSITKTVSVTHTSGVTIGGSGQIPGFGKGWTKAASTFLGVFGLTVGHTPDSVTTGISYSGNCGPFNVCFLWERPHFRVDKGVIVTQHIDVNSKRACSNPTVTPYEAHIMHDQTDPGGA</sequence>
<proteinExistence type="predicted"/>